<feature type="compositionally biased region" description="Low complexity" evidence="33">
    <location>
        <begin position="1025"/>
        <end position="1039"/>
    </location>
</feature>
<feature type="compositionally biased region" description="Polar residues" evidence="33">
    <location>
        <begin position="1005"/>
        <end position="1014"/>
    </location>
</feature>
<dbReference type="Pfam" id="PF00069">
    <property type="entry name" value="Pkinase"/>
    <property type="match status" value="1"/>
</dbReference>
<evidence type="ECO:0000256" key="33">
    <source>
        <dbReference type="SAM" id="MobiDB-lite"/>
    </source>
</evidence>
<dbReference type="FunFam" id="1.10.510.10:FF:000228">
    <property type="entry name" value="cyclin-G-associated kinase isoform X1"/>
    <property type="match status" value="1"/>
</dbReference>
<dbReference type="FunFam" id="3.90.190.10:FF:000255">
    <property type="entry name" value="putative tyrosine-protein phosphatase auxilin"/>
    <property type="match status" value="1"/>
</dbReference>
<keyword evidence="19" id="KW-0007">Acetylation</keyword>
<dbReference type="SMART" id="SM00220">
    <property type="entry name" value="S_TKc"/>
    <property type="match status" value="1"/>
</dbReference>
<dbReference type="InterPro" id="IPR000719">
    <property type="entry name" value="Prot_kinase_dom"/>
</dbReference>
<keyword evidence="12" id="KW-0677">Repeat</keyword>
<evidence type="ECO:0000256" key="32">
    <source>
        <dbReference type="ARBA" id="ARBA00076380"/>
    </source>
</evidence>
<evidence type="ECO:0000256" key="18">
    <source>
        <dbReference type="ARBA" id="ARBA00022949"/>
    </source>
</evidence>
<comment type="catalytic activity">
    <reaction evidence="26">
        <text>L-seryl-[protein] + ATP = O-phospho-L-seryl-[protein] + ADP + H(+)</text>
        <dbReference type="Rhea" id="RHEA:17989"/>
        <dbReference type="Rhea" id="RHEA-COMP:9863"/>
        <dbReference type="Rhea" id="RHEA-COMP:11604"/>
        <dbReference type="ChEBI" id="CHEBI:15378"/>
        <dbReference type="ChEBI" id="CHEBI:29999"/>
        <dbReference type="ChEBI" id="CHEBI:30616"/>
        <dbReference type="ChEBI" id="CHEBI:83421"/>
        <dbReference type="ChEBI" id="CHEBI:456216"/>
        <dbReference type="EC" id="2.7.11.1"/>
    </reaction>
</comment>
<keyword evidence="13" id="KW-0547">Nucleotide-binding</keyword>
<evidence type="ECO:0000256" key="3">
    <source>
        <dbReference type="ARBA" id="ARBA00004556"/>
    </source>
</evidence>
<feature type="compositionally biased region" description="Polar residues" evidence="33">
    <location>
        <begin position="1040"/>
        <end position="1053"/>
    </location>
</feature>
<evidence type="ECO:0000313" key="39">
    <source>
        <dbReference type="EMBL" id="CAB3248083.1"/>
    </source>
</evidence>
<dbReference type="PANTHER" id="PTHR22967:SF105">
    <property type="entry name" value="CYCLIN-G-ASSOCIATED KINASE"/>
    <property type="match status" value="1"/>
</dbReference>
<evidence type="ECO:0000256" key="11">
    <source>
        <dbReference type="ARBA" id="ARBA00022679"/>
    </source>
</evidence>
<feature type="domain" description="Phosphatase tensin-type" evidence="37">
    <location>
        <begin position="375"/>
        <end position="542"/>
    </location>
</feature>
<dbReference type="GO" id="GO:0004674">
    <property type="term" value="F:protein serine/threonine kinase activity"/>
    <property type="evidence" value="ECO:0007669"/>
    <property type="project" value="UniProtKB-KW"/>
</dbReference>
<keyword evidence="21" id="KW-0729">SH3-binding</keyword>
<dbReference type="GO" id="GO:0035612">
    <property type="term" value="F:AP-2 adaptor complex binding"/>
    <property type="evidence" value="ECO:0007669"/>
    <property type="project" value="TreeGrafter"/>
</dbReference>
<dbReference type="GO" id="GO:0004721">
    <property type="term" value="F:phosphoprotein phosphatase activity"/>
    <property type="evidence" value="ECO:0007669"/>
    <property type="project" value="UniProtKB-KW"/>
</dbReference>
<evidence type="ECO:0000256" key="31">
    <source>
        <dbReference type="ARBA" id="ARBA00075670"/>
    </source>
</evidence>
<dbReference type="SUPFAM" id="SSF52799">
    <property type="entry name" value="(Phosphotyrosine protein) phosphatases II"/>
    <property type="match status" value="1"/>
</dbReference>
<evidence type="ECO:0000256" key="7">
    <source>
        <dbReference type="ARBA" id="ARBA00022481"/>
    </source>
</evidence>
<dbReference type="Gene3D" id="1.10.510.10">
    <property type="entry name" value="Transferase(Phosphotransferase) domain 1"/>
    <property type="match status" value="1"/>
</dbReference>
<evidence type="ECO:0000256" key="9">
    <source>
        <dbReference type="ARBA" id="ARBA00022527"/>
    </source>
</evidence>
<reference evidence="39" key="1">
    <citation type="submission" date="2020-04" db="EMBL/GenBank/DDBJ databases">
        <authorList>
            <person name="Neveu A P."/>
        </authorList>
    </citation>
    <scope>NUCLEOTIDE SEQUENCE</scope>
    <source>
        <tissue evidence="39">Whole embryo</tissue>
    </source>
</reference>
<keyword evidence="18" id="KW-0965">Cell junction</keyword>
<evidence type="ECO:0000256" key="5">
    <source>
        <dbReference type="ARBA" id="ARBA00005490"/>
    </source>
</evidence>
<feature type="region of interest" description="Disordered" evidence="33">
    <location>
        <begin position="323"/>
        <end position="348"/>
    </location>
</feature>
<keyword evidence="17" id="KW-0904">Protein phosphatase</keyword>
<evidence type="ECO:0000256" key="28">
    <source>
        <dbReference type="ARBA" id="ARBA00064305"/>
    </source>
</evidence>
<evidence type="ECO:0000256" key="22">
    <source>
        <dbReference type="ARBA" id="ARBA00023186"/>
    </source>
</evidence>
<dbReference type="GO" id="GO:0005794">
    <property type="term" value="C:Golgi apparatus"/>
    <property type="evidence" value="ECO:0007669"/>
    <property type="project" value="UniProtKB-SubCell"/>
</dbReference>
<keyword evidence="14 39" id="KW-0418">Kinase</keyword>
<dbReference type="PROSITE" id="PS51181">
    <property type="entry name" value="PPASE_TENSIN"/>
    <property type="match status" value="1"/>
</dbReference>
<dbReference type="InterPro" id="IPR029023">
    <property type="entry name" value="Tensin_phosphatase"/>
</dbReference>
<proteinExistence type="evidence at transcript level"/>
<feature type="compositionally biased region" description="Basic and acidic residues" evidence="33">
    <location>
        <begin position="752"/>
        <end position="765"/>
    </location>
</feature>
<dbReference type="AlphaFoldDB" id="A0A6F9DD96"/>
<keyword evidence="15" id="KW-0378">Hydrolase</keyword>
<evidence type="ECO:0000256" key="25">
    <source>
        <dbReference type="ARBA" id="ARBA00047899"/>
    </source>
</evidence>
<dbReference type="GO" id="GO:0045747">
    <property type="term" value="P:positive regulation of Notch signaling pathway"/>
    <property type="evidence" value="ECO:0007669"/>
    <property type="project" value="TreeGrafter"/>
</dbReference>
<evidence type="ECO:0000259" key="36">
    <source>
        <dbReference type="PROSITE" id="PS50076"/>
    </source>
</evidence>
<dbReference type="SUPFAM" id="SSF56112">
    <property type="entry name" value="Protein kinase-like (PK-like)"/>
    <property type="match status" value="1"/>
</dbReference>
<keyword evidence="9" id="KW-0723">Serine/threonine-protein kinase</keyword>
<dbReference type="PROSITE" id="PS00108">
    <property type="entry name" value="PROTEIN_KINASE_ST"/>
    <property type="match status" value="1"/>
</dbReference>
<organism evidence="39">
    <name type="scientific">Phallusia mammillata</name>
    <dbReference type="NCBI Taxonomy" id="59560"/>
    <lineage>
        <taxon>Eukaryota</taxon>
        <taxon>Metazoa</taxon>
        <taxon>Chordata</taxon>
        <taxon>Tunicata</taxon>
        <taxon>Ascidiacea</taxon>
        <taxon>Phlebobranchia</taxon>
        <taxon>Ascidiidae</taxon>
        <taxon>Phallusia</taxon>
    </lineage>
</organism>
<feature type="domain" description="Tyrosine specific protein phosphatases" evidence="35">
    <location>
        <begin position="466"/>
        <end position="532"/>
    </location>
</feature>
<feature type="domain" description="J" evidence="36">
    <location>
        <begin position="1138"/>
        <end position="1202"/>
    </location>
</feature>
<evidence type="ECO:0000256" key="2">
    <source>
        <dbReference type="ARBA" id="ARBA00004246"/>
    </source>
</evidence>
<dbReference type="GO" id="GO:0048471">
    <property type="term" value="C:perinuclear region of cytoplasm"/>
    <property type="evidence" value="ECO:0007669"/>
    <property type="project" value="UniProtKB-SubCell"/>
</dbReference>
<keyword evidence="16" id="KW-0067">ATP-binding</keyword>
<dbReference type="GO" id="GO:0017124">
    <property type="term" value="F:SH3 domain binding"/>
    <property type="evidence" value="ECO:0007669"/>
    <property type="project" value="UniProtKB-KW"/>
</dbReference>
<dbReference type="SUPFAM" id="SSF46565">
    <property type="entry name" value="Chaperone J-domain"/>
    <property type="match status" value="1"/>
</dbReference>
<dbReference type="FunFam" id="1.10.287.110:FF:000002">
    <property type="entry name" value="putative tyrosine-protein phosphatase auxilin isoform X2"/>
    <property type="match status" value="1"/>
</dbReference>
<evidence type="ECO:0000259" key="34">
    <source>
        <dbReference type="PROSITE" id="PS50011"/>
    </source>
</evidence>
<dbReference type="InterPro" id="IPR008271">
    <property type="entry name" value="Ser/Thr_kinase_AS"/>
</dbReference>
<keyword evidence="11" id="KW-0808">Transferase</keyword>
<keyword evidence="22" id="KW-0143">Chaperone</keyword>
<dbReference type="GO" id="GO:0005925">
    <property type="term" value="C:focal adhesion"/>
    <property type="evidence" value="ECO:0007669"/>
    <property type="project" value="UniProtKB-SubCell"/>
</dbReference>
<feature type="domain" description="Protein kinase" evidence="34">
    <location>
        <begin position="32"/>
        <end position="307"/>
    </location>
</feature>
<evidence type="ECO:0000256" key="26">
    <source>
        <dbReference type="ARBA" id="ARBA00048679"/>
    </source>
</evidence>
<dbReference type="PROSITE" id="PS51182">
    <property type="entry name" value="C2_TENSIN"/>
    <property type="match status" value="1"/>
</dbReference>
<gene>
    <name evidence="39" type="primary">Gak</name>
</gene>
<dbReference type="EC" id="2.7.11.1" evidence="6"/>
<evidence type="ECO:0000256" key="8">
    <source>
        <dbReference type="ARBA" id="ARBA00022490"/>
    </source>
</evidence>
<evidence type="ECO:0000256" key="15">
    <source>
        <dbReference type="ARBA" id="ARBA00022801"/>
    </source>
</evidence>
<evidence type="ECO:0000256" key="16">
    <source>
        <dbReference type="ARBA" id="ARBA00022840"/>
    </source>
</evidence>
<evidence type="ECO:0000256" key="21">
    <source>
        <dbReference type="ARBA" id="ARBA00023036"/>
    </source>
</evidence>
<keyword evidence="8" id="KW-0963">Cytoplasm</keyword>
<dbReference type="InterPro" id="IPR029021">
    <property type="entry name" value="Prot-tyrosine_phosphatase-like"/>
</dbReference>
<dbReference type="SMART" id="SM01326">
    <property type="entry name" value="PTEN_C2"/>
    <property type="match status" value="1"/>
</dbReference>
<dbReference type="InterPro" id="IPR035892">
    <property type="entry name" value="C2_domain_sf"/>
</dbReference>
<evidence type="ECO:0000259" key="37">
    <source>
        <dbReference type="PROSITE" id="PS51181"/>
    </source>
</evidence>
<keyword evidence="24" id="KW-0968">Cytoplasmic vesicle</keyword>
<accession>A0A6F9DD96</accession>
<feature type="domain" description="C2 tensin-type" evidence="38">
    <location>
        <begin position="554"/>
        <end position="698"/>
    </location>
</feature>
<dbReference type="Gene3D" id="1.10.287.110">
    <property type="entry name" value="DnaJ domain"/>
    <property type="match status" value="1"/>
</dbReference>
<evidence type="ECO:0000256" key="14">
    <source>
        <dbReference type="ARBA" id="ARBA00022777"/>
    </source>
</evidence>
<comment type="subcellular location">
    <subcellularLocation>
        <location evidence="2">Cell junction</location>
        <location evidence="2">Focal adhesion</location>
    </subcellularLocation>
    <subcellularLocation>
        <location evidence="3">Cytoplasm</location>
        <location evidence="3">Perinuclear region</location>
    </subcellularLocation>
    <subcellularLocation>
        <location evidence="1">Cytoplasmic vesicle</location>
        <location evidence="1">Clathrin-coated vesicle</location>
    </subcellularLocation>
    <subcellularLocation>
        <location evidence="4">Golgi apparatus</location>
        <location evidence="4">trans-Golgi network</location>
    </subcellularLocation>
</comment>
<dbReference type="Pfam" id="PF10409">
    <property type="entry name" value="PTEN_C2"/>
    <property type="match status" value="1"/>
</dbReference>
<dbReference type="InterPro" id="IPR014020">
    <property type="entry name" value="Tensin_C2-dom"/>
</dbReference>
<keyword evidence="20" id="KW-0333">Golgi apparatus</keyword>
<evidence type="ECO:0000256" key="1">
    <source>
        <dbReference type="ARBA" id="ARBA00004132"/>
    </source>
</evidence>
<feature type="compositionally biased region" description="Polar residues" evidence="33">
    <location>
        <begin position="852"/>
        <end position="874"/>
    </location>
</feature>
<evidence type="ECO:0000256" key="13">
    <source>
        <dbReference type="ARBA" id="ARBA00022741"/>
    </source>
</evidence>
<feature type="compositionally biased region" description="Pro residues" evidence="33">
    <location>
        <begin position="798"/>
        <end position="810"/>
    </location>
</feature>
<evidence type="ECO:0000256" key="24">
    <source>
        <dbReference type="ARBA" id="ARBA00023329"/>
    </source>
</evidence>
<evidence type="ECO:0000256" key="20">
    <source>
        <dbReference type="ARBA" id="ARBA00023034"/>
    </source>
</evidence>
<dbReference type="GO" id="GO:0030136">
    <property type="term" value="C:clathrin-coated vesicle"/>
    <property type="evidence" value="ECO:0007669"/>
    <property type="project" value="UniProtKB-SubCell"/>
</dbReference>
<evidence type="ECO:0000256" key="12">
    <source>
        <dbReference type="ARBA" id="ARBA00022737"/>
    </source>
</evidence>
<evidence type="ECO:0000259" key="38">
    <source>
        <dbReference type="PROSITE" id="PS51182"/>
    </source>
</evidence>
<dbReference type="InterPro" id="IPR001623">
    <property type="entry name" value="DnaJ_domain"/>
</dbReference>
<comment type="similarity">
    <text evidence="5">Belongs to the protein kinase superfamily. AGC Ser/Thr protein kinase family. PKC subfamily.</text>
</comment>
<keyword evidence="7" id="KW-0488">Methylation</keyword>
<evidence type="ECO:0000256" key="23">
    <source>
        <dbReference type="ARBA" id="ARBA00023306"/>
    </source>
</evidence>
<dbReference type="Gene3D" id="3.90.190.10">
    <property type="entry name" value="Protein tyrosine phosphatase superfamily"/>
    <property type="match status" value="1"/>
</dbReference>
<protein>
    <recommendedName>
        <fullName evidence="30">Auxilin</fullName>
        <ecNumber evidence="6">2.7.11.1</ecNumber>
    </recommendedName>
    <alternativeName>
        <fullName evidence="29">Cyclin-G-associated kinase</fullName>
    </alternativeName>
    <alternativeName>
        <fullName evidence="32">DnaJ homolog subfamily C member 26</fullName>
    </alternativeName>
    <alternativeName>
        <fullName evidence="31">DnaJ homolog subfamily C member 6</fullName>
    </alternativeName>
</protein>
<feature type="region of interest" description="Disordered" evidence="33">
    <location>
        <begin position="745"/>
        <end position="1053"/>
    </location>
</feature>
<evidence type="ECO:0000256" key="19">
    <source>
        <dbReference type="ARBA" id="ARBA00022990"/>
    </source>
</evidence>
<dbReference type="GO" id="GO:0072583">
    <property type="term" value="P:clathrin-dependent endocytosis"/>
    <property type="evidence" value="ECO:0007669"/>
    <property type="project" value="UniProtKB-ARBA"/>
</dbReference>
<dbReference type="PROSITE" id="PS50076">
    <property type="entry name" value="DNAJ_2"/>
    <property type="match status" value="1"/>
</dbReference>
<evidence type="ECO:0000256" key="17">
    <source>
        <dbReference type="ARBA" id="ARBA00022912"/>
    </source>
</evidence>
<dbReference type="GO" id="GO:0005524">
    <property type="term" value="F:ATP binding"/>
    <property type="evidence" value="ECO:0007669"/>
    <property type="project" value="UniProtKB-KW"/>
</dbReference>
<evidence type="ECO:0000256" key="30">
    <source>
        <dbReference type="ARBA" id="ARBA00069335"/>
    </source>
</evidence>
<dbReference type="CDD" id="cd06257">
    <property type="entry name" value="DnaJ"/>
    <property type="match status" value="1"/>
</dbReference>
<comment type="catalytic activity">
    <reaction evidence="25">
        <text>L-threonyl-[protein] + ATP = O-phospho-L-threonyl-[protein] + ADP + H(+)</text>
        <dbReference type="Rhea" id="RHEA:46608"/>
        <dbReference type="Rhea" id="RHEA-COMP:11060"/>
        <dbReference type="Rhea" id="RHEA-COMP:11605"/>
        <dbReference type="ChEBI" id="CHEBI:15378"/>
        <dbReference type="ChEBI" id="CHEBI:30013"/>
        <dbReference type="ChEBI" id="CHEBI:30616"/>
        <dbReference type="ChEBI" id="CHEBI:61977"/>
        <dbReference type="ChEBI" id="CHEBI:456216"/>
        <dbReference type="EC" id="2.7.11.1"/>
    </reaction>
</comment>
<dbReference type="Gene3D" id="2.60.40.1110">
    <property type="match status" value="1"/>
</dbReference>
<dbReference type="PROSITE" id="PS50011">
    <property type="entry name" value="PROTEIN_KINASE_DOM"/>
    <property type="match status" value="1"/>
</dbReference>
<evidence type="ECO:0000256" key="6">
    <source>
        <dbReference type="ARBA" id="ARBA00012513"/>
    </source>
</evidence>
<feature type="compositionally biased region" description="Polar residues" evidence="33">
    <location>
        <begin position="885"/>
        <end position="902"/>
    </location>
</feature>
<dbReference type="PROSITE" id="PS50056">
    <property type="entry name" value="TYR_PHOSPHATASE_2"/>
    <property type="match status" value="1"/>
</dbReference>
<comment type="subunit">
    <text evidence="28">Forms a complex composed of HSPA8, CLTC and DNAJC6. Interacts with HSPA8/HSC70 in an ATP-dependent manner; this interaction stimulates the HSPA8's ATPase activity. Interacts with CLTC; this interaction produces a local change in heavy-chain contacts, creating a detectable global distortion of the clathrin coat. Interacts with AP2A2. Interacts with DNM1(GTP-bound form); this interaction allows clathrin-coated vesicle (CCV) formation at the plasma membrane.</text>
</comment>
<evidence type="ECO:0000256" key="27">
    <source>
        <dbReference type="ARBA" id="ARBA00054326"/>
    </source>
</evidence>
<keyword evidence="10" id="KW-0597">Phosphoprotein</keyword>
<dbReference type="FunFam" id="2.60.40.1110:FF:000001">
    <property type="entry name" value="cyclin-G-associated kinase isoform X2"/>
    <property type="match status" value="1"/>
</dbReference>
<dbReference type="GO" id="GO:2000369">
    <property type="term" value="P:regulation of clathrin-dependent endocytosis"/>
    <property type="evidence" value="ECO:0007669"/>
    <property type="project" value="TreeGrafter"/>
</dbReference>
<dbReference type="PANTHER" id="PTHR22967">
    <property type="entry name" value="SERINE/THREONINE PROTEIN KINASE"/>
    <property type="match status" value="1"/>
</dbReference>
<keyword evidence="23" id="KW-0131">Cell cycle</keyword>
<evidence type="ECO:0000256" key="10">
    <source>
        <dbReference type="ARBA" id="ARBA00022553"/>
    </source>
</evidence>
<sequence length="1202" mass="131786">MSFFQAALDLVGVGGSGNEFVGSVVELGKHKLYVNRVIAEGGFAIVYEASDGGGKAYALKRLLSHEESKSKEIIREIQFLKRLSGHPNIVRFVSAASISKEESGQNQDEYLLCTELCAGGQLVDVMRRCGGPLPINDLIRAYYQTCSAVQHLHKQNPPVIHRDLKVENLLLTSEGIIKLCDFGSATTTAHYPDHTWSAAKRSQVEDEILRNTTPMYRTPEMIDMYSNYPISEMQDVWALGCILYLLCFKKHPFDDSARLAILNGNFTIPSSDKQYTMFHSLIKAILQINPDNRPPAAVICEQMVEFAASRNINPKTPIDLCEKSTNWSSTAPQKSQNDSTTQPSTAVNGASADSSGLFSMVKGGAGKLFTNIRDTVANYTKSDLDITYVTSKLAVMSFPADGMEAAYKNNIDDVCSYFDARHKDHYAVFNLSNRQYNVAKFHHRVVNIGWSGKYAPTLKLLFSACKHIVQWLRKDPNNVAVVHCVDGKAQSAVVVSAVLVLCGLFTTAEAALFMFSIKRGPPGIMPSYRRYIEYICNMASPEKPLSGEVEYPHACHVTIKRVEMSPVPLFNRARSGCKPFCEVNVGETRVVSTSSDFESMREFSAEEEKAIIDIGARVGGETGSDVTITLFHARQILGGKLQLQGKQSGIRMFQVQFNTGFVPLNATKVQFKTYDLDARDIQEKYPEGFKVTIHVEIHGDSRRSIQSDLWSGIPKKGLTPKLLFSNREEQQEVLQKFGHKEDEIQSSISYDSDFKPSKKPSHEAKSTASAPETNKPEGGFFSTLDWEEPSNPAGSTPQNPPSTDPIPPVPNATFEANFQDNLPGSAVPDDVDLLGLTSSAPPAPTEIHKPATATNFDLLSGIDQQASNTTSNHTAEPDLLGGLGSTETQRSALKTQQKQTFDPFSSFSSPPPASSANTKASTNVLGEFDGFDPFGNNDAPSAAPKPARPAPVPPKQDLFDPFAPAGGSATPHLMQGWAGASKTTPQEASKDTAKSSDPFADLGSFGSQKPSTKTAGGFATPQPKPSGSMPGPGGPNVSSQRSQPNYFGANFGSSSQTWKANVKPQFKEDAFNDLLAVSGFTAKKKEEARRKLADLKREAQSENIDPEKLKILNWIEGKERNIRALISTLHTVLWEGETKWKPCGMHQLVQPNDVKKMYRKACLVIHPDKATGKPHEEYAKLIFMELNDAWADFEEKGMQALF</sequence>
<dbReference type="EMBL" id="LR785339">
    <property type="protein sequence ID" value="CAB3248083.1"/>
    <property type="molecule type" value="mRNA"/>
</dbReference>
<dbReference type="InterPro" id="IPR011009">
    <property type="entry name" value="Kinase-like_dom_sf"/>
</dbReference>
<evidence type="ECO:0000256" key="4">
    <source>
        <dbReference type="ARBA" id="ARBA00004601"/>
    </source>
</evidence>
<comment type="function">
    <text evidence="27">Associates with cyclin G and CDK5. Seems to act as an auxilin homolog that is involved in the uncoating of clathrin-coated vesicles by Hsc70 in non-neuronal cells. Expression oscillates slightly during the cell cycle, peaking at G1. May play a role in clathrin-mediated endocytosis and intracellular trafficking, and in the dynamics of clathrin assembly/disassembly.</text>
</comment>
<dbReference type="InterPro" id="IPR000387">
    <property type="entry name" value="Tyr_Pase_dom"/>
</dbReference>
<evidence type="ECO:0000259" key="35">
    <source>
        <dbReference type="PROSITE" id="PS50056"/>
    </source>
</evidence>
<name>A0A6F9DD96_9ASCI</name>
<dbReference type="SUPFAM" id="SSF49562">
    <property type="entry name" value="C2 domain (Calcium/lipid-binding domain, CaLB)"/>
    <property type="match status" value="1"/>
</dbReference>
<evidence type="ECO:0000256" key="29">
    <source>
        <dbReference type="ARBA" id="ARBA00068393"/>
    </source>
</evidence>
<dbReference type="InterPro" id="IPR036869">
    <property type="entry name" value="J_dom_sf"/>
</dbReference>